<reference evidence="2 3" key="1">
    <citation type="journal article" date="2006" name="Appl. Environ. Microbiol.">
        <title>Genome sequence of the chemolithoautotrophic nitrite-oxidizing bacterium Nitrobacter winogradskyi Nb-255.</title>
        <authorList>
            <person name="Starkenburg S.R."/>
            <person name="Chain P.S."/>
            <person name="Sayavedra-Soto L.A."/>
            <person name="Hauser L."/>
            <person name="Land M.L."/>
            <person name="Larimer F.W."/>
            <person name="Malfatti S.A."/>
            <person name="Klotz M.G."/>
            <person name="Bottomley P.J."/>
            <person name="Arp D.J."/>
            <person name="Hickey W.J."/>
        </authorList>
    </citation>
    <scope>NUCLEOTIDE SEQUENCE [LARGE SCALE GENOMIC DNA]</scope>
    <source>
        <strain evidence="3">ATCC 25391 / DSM 10237 / CIP 104748 / NCIMB 11846 / Nb-255</strain>
    </source>
</reference>
<dbReference type="STRING" id="323098.Nwi_2084"/>
<dbReference type="Gene3D" id="3.30.950.30">
    <property type="entry name" value="Schlafen, AAA domain"/>
    <property type="match status" value="1"/>
</dbReference>
<dbReference type="AlphaFoldDB" id="Q3SQV0"/>
<gene>
    <name evidence="2" type="ordered locus">Nwi_2084</name>
</gene>
<dbReference type="InterPro" id="IPR038461">
    <property type="entry name" value="Schlafen_AlbA_2_dom_sf"/>
</dbReference>
<evidence type="ECO:0000259" key="1">
    <source>
        <dbReference type="Pfam" id="PF04326"/>
    </source>
</evidence>
<dbReference type="PANTHER" id="PTHR30595">
    <property type="entry name" value="GLPR-RELATED TRANSCRIPTIONAL REPRESSOR"/>
    <property type="match status" value="1"/>
</dbReference>
<dbReference type="eggNOG" id="COG2865">
    <property type="taxonomic scope" value="Bacteria"/>
</dbReference>
<dbReference type="InterPro" id="IPR007421">
    <property type="entry name" value="Schlafen_AlbA_2_dom"/>
</dbReference>
<dbReference type="RefSeq" id="WP_011315319.1">
    <property type="nucleotide sequence ID" value="NC_007406.1"/>
</dbReference>
<dbReference type="KEGG" id="nwi:Nwi_2084"/>
<dbReference type="Proteomes" id="UP000002531">
    <property type="component" value="Chromosome"/>
</dbReference>
<dbReference type="OrthoDB" id="9807907at2"/>
<dbReference type="EMBL" id="CP000115">
    <property type="protein sequence ID" value="ABA05341.1"/>
    <property type="molecule type" value="Genomic_DNA"/>
</dbReference>
<dbReference type="HOGENOM" id="CLU_1883576_0_0_5"/>
<feature type="domain" description="Schlafen AlbA-2" evidence="1">
    <location>
        <begin position="15"/>
        <end position="116"/>
    </location>
</feature>
<sequence length="135" mass="14621">MASVDLSDLLAGTSENLGIEFKAWMDTSNGEVRAKLARHIAALANHGGGYLIFGVDDKTRKPLGKTEFNLDLFSQDAITGIIKKYLDPRIQVLVEHVVLEGTTYPVVVIPPHGARPVFAIADGPQDDRNRPVGVT</sequence>
<name>Q3SQV0_NITWN</name>
<keyword evidence="3" id="KW-1185">Reference proteome</keyword>
<evidence type="ECO:0000313" key="3">
    <source>
        <dbReference type="Proteomes" id="UP000002531"/>
    </source>
</evidence>
<organism evidence="2 3">
    <name type="scientific">Nitrobacter winogradskyi (strain ATCC 25391 / DSM 10237 / CIP 104748 / NCIMB 11846 / Nb-255)</name>
    <dbReference type="NCBI Taxonomy" id="323098"/>
    <lineage>
        <taxon>Bacteria</taxon>
        <taxon>Pseudomonadati</taxon>
        <taxon>Pseudomonadota</taxon>
        <taxon>Alphaproteobacteria</taxon>
        <taxon>Hyphomicrobiales</taxon>
        <taxon>Nitrobacteraceae</taxon>
        <taxon>Nitrobacter</taxon>
    </lineage>
</organism>
<accession>Q3SQV0</accession>
<evidence type="ECO:0000313" key="2">
    <source>
        <dbReference type="EMBL" id="ABA05341.1"/>
    </source>
</evidence>
<proteinExistence type="predicted"/>
<dbReference type="Pfam" id="PF04326">
    <property type="entry name" value="SLFN_AlbA_2"/>
    <property type="match status" value="1"/>
</dbReference>
<dbReference type="PANTHER" id="PTHR30595:SF6">
    <property type="entry name" value="SCHLAFEN ALBA-2 DOMAIN-CONTAINING PROTEIN"/>
    <property type="match status" value="1"/>
</dbReference>
<protein>
    <submittedName>
        <fullName evidence="2">Divergent AAA region</fullName>
    </submittedName>
</protein>